<dbReference type="WBParaSite" id="SVE_0371800.1">
    <property type="protein sequence ID" value="SVE_0371800.1"/>
    <property type="gene ID" value="SVE_0371800"/>
</dbReference>
<protein>
    <submittedName>
        <fullName evidence="2">COX assembly mitochondrial protein</fullName>
    </submittedName>
</protein>
<sequence length="89" mass="10296">MAEDEKIDEDTKLTSDSLLKLVEEECKYQIECESVAVRVNNLLTTRFLFNEKNACSKIIDEFENCLSDLVPESSKGVFFSMFFIQKIPF</sequence>
<name>A0A0K0F4I1_STRVS</name>
<dbReference type="AlphaFoldDB" id="A0A0K0F4I1"/>
<organism evidence="1 2">
    <name type="scientific">Strongyloides venezuelensis</name>
    <name type="common">Threadworm</name>
    <dbReference type="NCBI Taxonomy" id="75913"/>
    <lineage>
        <taxon>Eukaryota</taxon>
        <taxon>Metazoa</taxon>
        <taxon>Ecdysozoa</taxon>
        <taxon>Nematoda</taxon>
        <taxon>Chromadorea</taxon>
        <taxon>Rhabditida</taxon>
        <taxon>Tylenchina</taxon>
        <taxon>Panagrolaimomorpha</taxon>
        <taxon>Strongyloidoidea</taxon>
        <taxon>Strongyloididae</taxon>
        <taxon>Strongyloides</taxon>
    </lineage>
</organism>
<reference evidence="2" key="2">
    <citation type="submission" date="2015-08" db="UniProtKB">
        <authorList>
            <consortium name="WormBaseParasite"/>
        </authorList>
    </citation>
    <scope>IDENTIFICATION</scope>
</reference>
<proteinExistence type="predicted"/>
<evidence type="ECO:0000313" key="2">
    <source>
        <dbReference type="WBParaSite" id="SVE_0371800.1"/>
    </source>
</evidence>
<keyword evidence="1" id="KW-1185">Reference proteome</keyword>
<accession>A0A0K0F4I1</accession>
<reference evidence="1" key="1">
    <citation type="submission" date="2014-07" db="EMBL/GenBank/DDBJ databases">
        <authorList>
            <person name="Martin A.A"/>
            <person name="De Silva N."/>
        </authorList>
    </citation>
    <scope>NUCLEOTIDE SEQUENCE</scope>
</reference>
<evidence type="ECO:0000313" key="1">
    <source>
        <dbReference type="Proteomes" id="UP000035680"/>
    </source>
</evidence>
<dbReference type="Proteomes" id="UP000035680">
    <property type="component" value="Unassembled WGS sequence"/>
</dbReference>